<accession>A0A915JUD0</accession>
<proteinExistence type="predicted"/>
<evidence type="ECO:0000313" key="2">
    <source>
        <dbReference type="WBParaSite" id="nRc.2.0.1.t29708-RA"/>
    </source>
</evidence>
<reference evidence="2" key="1">
    <citation type="submission" date="2022-11" db="UniProtKB">
        <authorList>
            <consortium name="WormBaseParasite"/>
        </authorList>
    </citation>
    <scope>IDENTIFICATION</scope>
</reference>
<dbReference type="Proteomes" id="UP000887565">
    <property type="component" value="Unplaced"/>
</dbReference>
<dbReference type="AlphaFoldDB" id="A0A915JUD0"/>
<organism evidence="1 2">
    <name type="scientific">Romanomermis culicivorax</name>
    <name type="common">Nematode worm</name>
    <dbReference type="NCBI Taxonomy" id="13658"/>
    <lineage>
        <taxon>Eukaryota</taxon>
        <taxon>Metazoa</taxon>
        <taxon>Ecdysozoa</taxon>
        <taxon>Nematoda</taxon>
        <taxon>Enoplea</taxon>
        <taxon>Dorylaimia</taxon>
        <taxon>Mermithida</taxon>
        <taxon>Mermithoidea</taxon>
        <taxon>Mermithidae</taxon>
        <taxon>Romanomermis</taxon>
    </lineage>
</organism>
<name>A0A915JUD0_ROMCU</name>
<protein>
    <submittedName>
        <fullName evidence="2">Uncharacterized protein</fullName>
    </submittedName>
</protein>
<evidence type="ECO:0000313" key="1">
    <source>
        <dbReference type="Proteomes" id="UP000887565"/>
    </source>
</evidence>
<keyword evidence="1" id="KW-1185">Reference proteome</keyword>
<sequence length="58" mass="6924">MNSSAMKKKVCTKIHERSWFFNIQKKISSYKDFCRSLYRYTEACTKKASGLNEKEEFC</sequence>
<dbReference type="WBParaSite" id="nRc.2.0.1.t29708-RA">
    <property type="protein sequence ID" value="nRc.2.0.1.t29708-RA"/>
    <property type="gene ID" value="nRc.2.0.1.g29708"/>
</dbReference>